<reference evidence="2" key="1">
    <citation type="journal article" date="2022" name="bioRxiv">
        <title>Sequencing and chromosome-scale assembly of the giantPleurodeles waltlgenome.</title>
        <authorList>
            <person name="Brown T."/>
            <person name="Elewa A."/>
            <person name="Iarovenko S."/>
            <person name="Subramanian E."/>
            <person name="Araus A.J."/>
            <person name="Petzold A."/>
            <person name="Susuki M."/>
            <person name="Suzuki K.-i.T."/>
            <person name="Hayashi T."/>
            <person name="Toyoda A."/>
            <person name="Oliveira C."/>
            <person name="Osipova E."/>
            <person name="Leigh N.D."/>
            <person name="Simon A."/>
            <person name="Yun M.H."/>
        </authorList>
    </citation>
    <scope>NUCLEOTIDE SEQUENCE</scope>
    <source>
        <strain evidence="2">20211129_DDA</strain>
        <tissue evidence="2">Liver</tissue>
    </source>
</reference>
<comment type="caution">
    <text evidence="2">The sequence shown here is derived from an EMBL/GenBank/DDBJ whole genome shotgun (WGS) entry which is preliminary data.</text>
</comment>
<accession>A0AAV7PSV9</accession>
<organism evidence="2 3">
    <name type="scientific">Pleurodeles waltl</name>
    <name type="common">Iberian ribbed newt</name>
    <dbReference type="NCBI Taxonomy" id="8319"/>
    <lineage>
        <taxon>Eukaryota</taxon>
        <taxon>Metazoa</taxon>
        <taxon>Chordata</taxon>
        <taxon>Craniata</taxon>
        <taxon>Vertebrata</taxon>
        <taxon>Euteleostomi</taxon>
        <taxon>Amphibia</taxon>
        <taxon>Batrachia</taxon>
        <taxon>Caudata</taxon>
        <taxon>Salamandroidea</taxon>
        <taxon>Salamandridae</taxon>
        <taxon>Pleurodelinae</taxon>
        <taxon>Pleurodeles</taxon>
    </lineage>
</organism>
<dbReference type="AlphaFoldDB" id="A0AAV7PSV9"/>
<name>A0AAV7PSV9_PLEWA</name>
<feature type="region of interest" description="Disordered" evidence="1">
    <location>
        <begin position="1"/>
        <end position="34"/>
    </location>
</feature>
<protein>
    <submittedName>
        <fullName evidence="2">Uncharacterized protein</fullName>
    </submittedName>
</protein>
<evidence type="ECO:0000256" key="1">
    <source>
        <dbReference type="SAM" id="MobiDB-lite"/>
    </source>
</evidence>
<sequence>MTPEPGRGWLPRRQERAGDPGTGGPRGPSPEWMRLRQRTKLAPAWGLYEPESPLSRRSWRPDRVDDLGAEIELTSWPKLGRKQGN</sequence>
<evidence type="ECO:0000313" key="2">
    <source>
        <dbReference type="EMBL" id="KAJ1131367.1"/>
    </source>
</evidence>
<evidence type="ECO:0000313" key="3">
    <source>
        <dbReference type="Proteomes" id="UP001066276"/>
    </source>
</evidence>
<dbReference type="Proteomes" id="UP001066276">
    <property type="component" value="Chromosome 7"/>
</dbReference>
<proteinExistence type="predicted"/>
<keyword evidence="3" id="KW-1185">Reference proteome</keyword>
<gene>
    <name evidence="2" type="ORF">NDU88_009704</name>
</gene>
<dbReference type="EMBL" id="JANPWB010000011">
    <property type="protein sequence ID" value="KAJ1131367.1"/>
    <property type="molecule type" value="Genomic_DNA"/>
</dbReference>